<feature type="compositionally biased region" description="Basic and acidic residues" evidence="1">
    <location>
        <begin position="1"/>
        <end position="22"/>
    </location>
</feature>
<comment type="caution">
    <text evidence="2">The sequence shown here is derived from an EMBL/GenBank/DDBJ whole genome shotgun (WGS) entry which is preliminary data.</text>
</comment>
<evidence type="ECO:0000256" key="1">
    <source>
        <dbReference type="SAM" id="MobiDB-lite"/>
    </source>
</evidence>
<keyword evidence="3" id="KW-1185">Reference proteome</keyword>
<dbReference type="EMBL" id="JAOYFB010000036">
    <property type="protein sequence ID" value="KAK4020947.1"/>
    <property type="molecule type" value="Genomic_DNA"/>
</dbReference>
<evidence type="ECO:0000313" key="2">
    <source>
        <dbReference type="EMBL" id="KAK4020947.1"/>
    </source>
</evidence>
<evidence type="ECO:0000313" key="3">
    <source>
        <dbReference type="Proteomes" id="UP001234178"/>
    </source>
</evidence>
<feature type="region of interest" description="Disordered" evidence="1">
    <location>
        <begin position="1"/>
        <end position="52"/>
    </location>
</feature>
<dbReference type="Proteomes" id="UP001234178">
    <property type="component" value="Unassembled WGS sequence"/>
</dbReference>
<proteinExistence type="predicted"/>
<protein>
    <submittedName>
        <fullName evidence="2">Uncharacterized protein</fullName>
    </submittedName>
</protein>
<sequence>MRSGRMEKADRTYTRRGAERVGRVPPTPRKQKKKERKGTKQHPAGDGPLKTHGHVFPPFCCKARLIGLIFGLLPAANTAHTHKKAVTM</sequence>
<gene>
    <name evidence="2" type="ORF">OUZ56_002885</name>
</gene>
<accession>A0ABR0A727</accession>
<organism evidence="2 3">
    <name type="scientific">Daphnia magna</name>
    <dbReference type="NCBI Taxonomy" id="35525"/>
    <lineage>
        <taxon>Eukaryota</taxon>
        <taxon>Metazoa</taxon>
        <taxon>Ecdysozoa</taxon>
        <taxon>Arthropoda</taxon>
        <taxon>Crustacea</taxon>
        <taxon>Branchiopoda</taxon>
        <taxon>Diplostraca</taxon>
        <taxon>Cladocera</taxon>
        <taxon>Anomopoda</taxon>
        <taxon>Daphniidae</taxon>
        <taxon>Daphnia</taxon>
    </lineage>
</organism>
<feature type="compositionally biased region" description="Basic residues" evidence="1">
    <location>
        <begin position="29"/>
        <end position="40"/>
    </location>
</feature>
<name>A0ABR0A727_9CRUS</name>
<reference evidence="2 3" key="1">
    <citation type="journal article" date="2023" name="Nucleic Acids Res.">
        <title>The hologenome of Daphnia magna reveals possible DNA methylation and microbiome-mediated evolution of the host genome.</title>
        <authorList>
            <person name="Chaturvedi A."/>
            <person name="Li X."/>
            <person name="Dhandapani V."/>
            <person name="Marshall H."/>
            <person name="Kissane S."/>
            <person name="Cuenca-Cambronero M."/>
            <person name="Asole G."/>
            <person name="Calvet F."/>
            <person name="Ruiz-Romero M."/>
            <person name="Marangio P."/>
            <person name="Guigo R."/>
            <person name="Rago D."/>
            <person name="Mirbahai L."/>
            <person name="Eastwood N."/>
            <person name="Colbourne J.K."/>
            <person name="Zhou J."/>
            <person name="Mallon E."/>
            <person name="Orsini L."/>
        </authorList>
    </citation>
    <scope>NUCLEOTIDE SEQUENCE [LARGE SCALE GENOMIC DNA]</scope>
    <source>
        <strain evidence="2">LRV0_1</strain>
    </source>
</reference>